<dbReference type="InterPro" id="IPR036223">
    <property type="entry name" value="CAP_C_sf"/>
</dbReference>
<accession>A0ABD2MK67</accession>
<dbReference type="InterPro" id="IPR013912">
    <property type="entry name" value="Adenylate_cyclase-assoc_CAP_C"/>
</dbReference>
<dbReference type="Pfam" id="PF08603">
    <property type="entry name" value="CAP_C"/>
    <property type="match status" value="1"/>
</dbReference>
<feature type="domain" description="C-CAP/cofactor C-like" evidence="2">
    <location>
        <begin position="203"/>
        <end position="344"/>
    </location>
</feature>
<protein>
    <recommendedName>
        <fullName evidence="2">C-CAP/cofactor C-like domain-containing protein</fullName>
    </recommendedName>
</protein>
<dbReference type="PANTHER" id="PTHR10652">
    <property type="entry name" value="ADENYLYL CYCLASE-ASSOCIATED PROTEIN"/>
    <property type="match status" value="1"/>
</dbReference>
<dbReference type="Gene3D" id="2.160.20.70">
    <property type="match status" value="1"/>
</dbReference>
<dbReference type="InterPro" id="IPR017901">
    <property type="entry name" value="C-CAP_CF_C-like"/>
</dbReference>
<sequence>MSVEIFSNIYNGPFKRYILLSESIGQDVQNQSEIVELAFQAELRFLEFLENFKKPDNQSVILDTIVDQISKTVRYICVDPSLTDHVKVIAQSINVLLWIQQKDPVSYLEEMLADAKAYTDVLLVFFKDKEPHVEWVDAWLETLNDLNNFVRRRYPKGLNWNEEETPNSSLQKEHTLSQEISKGESVKKILLRANEESKDIDEPSLSKNTEMYIQEGKKWRIEHKKGVHKQVTIDKANTDNVVYIYDCYNVTVVIEKKINLIKIDSCDKVCVICRSLISGVEIIASKNMKLHAFGTLPSINMDSCNDVNIHLTKRGLDSQVITCQCSKISLSYPLEDGYYKTFYIPNRLMTTINTDHTLKTHCLMDN</sequence>
<comment type="caution">
    <text evidence="3">The sequence shown here is derived from an EMBL/GenBank/DDBJ whole genome shotgun (WGS) entry which is preliminary data.</text>
</comment>
<keyword evidence="4" id="KW-1185">Reference proteome</keyword>
<dbReference type="InterPro" id="IPR036222">
    <property type="entry name" value="CAP_N_sf"/>
</dbReference>
<dbReference type="InterPro" id="IPR001837">
    <property type="entry name" value="Adenylate_cyclase-assoc_CAP"/>
</dbReference>
<evidence type="ECO:0000259" key="2">
    <source>
        <dbReference type="PROSITE" id="PS51329"/>
    </source>
</evidence>
<proteinExistence type="inferred from homology"/>
<dbReference type="Gene3D" id="1.25.40.330">
    <property type="entry name" value="Adenylate cyclase-associated CAP, N-terminal domain"/>
    <property type="match status" value="1"/>
</dbReference>
<dbReference type="Proteomes" id="UP001516400">
    <property type="component" value="Unassembled WGS sequence"/>
</dbReference>
<name>A0ABD2MK67_9CUCU</name>
<evidence type="ECO:0000256" key="1">
    <source>
        <dbReference type="ARBA" id="ARBA00007659"/>
    </source>
</evidence>
<dbReference type="SUPFAM" id="SSF69340">
    <property type="entry name" value="C-terminal domain of adenylylcyclase associated protein"/>
    <property type="match status" value="1"/>
</dbReference>
<dbReference type="SMART" id="SM00673">
    <property type="entry name" value="CARP"/>
    <property type="match status" value="2"/>
</dbReference>
<gene>
    <name evidence="3" type="ORF">HHI36_010878</name>
</gene>
<dbReference type="PANTHER" id="PTHR10652:SF0">
    <property type="entry name" value="ADENYLYL CYCLASE-ASSOCIATED PROTEIN"/>
    <property type="match status" value="1"/>
</dbReference>
<evidence type="ECO:0000313" key="4">
    <source>
        <dbReference type="Proteomes" id="UP001516400"/>
    </source>
</evidence>
<organism evidence="3 4">
    <name type="scientific">Cryptolaemus montrouzieri</name>
    <dbReference type="NCBI Taxonomy" id="559131"/>
    <lineage>
        <taxon>Eukaryota</taxon>
        <taxon>Metazoa</taxon>
        <taxon>Ecdysozoa</taxon>
        <taxon>Arthropoda</taxon>
        <taxon>Hexapoda</taxon>
        <taxon>Insecta</taxon>
        <taxon>Pterygota</taxon>
        <taxon>Neoptera</taxon>
        <taxon>Endopterygota</taxon>
        <taxon>Coleoptera</taxon>
        <taxon>Polyphaga</taxon>
        <taxon>Cucujiformia</taxon>
        <taxon>Coccinelloidea</taxon>
        <taxon>Coccinellidae</taxon>
        <taxon>Scymninae</taxon>
        <taxon>Scymnini</taxon>
        <taxon>Cryptolaemus</taxon>
    </lineage>
</organism>
<dbReference type="Pfam" id="PF21938">
    <property type="entry name" value="CAP_N"/>
    <property type="match status" value="1"/>
</dbReference>
<reference evidence="3 4" key="1">
    <citation type="journal article" date="2021" name="BMC Biol.">
        <title>Horizontally acquired antibacterial genes associated with adaptive radiation of ladybird beetles.</title>
        <authorList>
            <person name="Li H.S."/>
            <person name="Tang X.F."/>
            <person name="Huang Y.H."/>
            <person name="Xu Z.Y."/>
            <person name="Chen M.L."/>
            <person name="Du X.Y."/>
            <person name="Qiu B.Y."/>
            <person name="Chen P.T."/>
            <person name="Zhang W."/>
            <person name="Slipinski A."/>
            <person name="Escalona H.E."/>
            <person name="Waterhouse R.M."/>
            <person name="Zwick A."/>
            <person name="Pang H."/>
        </authorList>
    </citation>
    <scope>NUCLEOTIDE SEQUENCE [LARGE SCALE GENOMIC DNA]</scope>
    <source>
        <strain evidence="3">SYSU2018</strain>
    </source>
</reference>
<dbReference type="InterPro" id="IPR053950">
    <property type="entry name" value="CAP_N"/>
</dbReference>
<dbReference type="InterPro" id="IPR006599">
    <property type="entry name" value="CARP_motif"/>
</dbReference>
<dbReference type="EMBL" id="JABFTP020000001">
    <property type="protein sequence ID" value="KAL3266717.1"/>
    <property type="molecule type" value="Genomic_DNA"/>
</dbReference>
<dbReference type="SUPFAM" id="SSF101278">
    <property type="entry name" value="N-terminal domain of adenylylcyclase associated protein, CAP"/>
    <property type="match status" value="1"/>
</dbReference>
<dbReference type="InterPro" id="IPR016098">
    <property type="entry name" value="CAP/MinC_C"/>
</dbReference>
<evidence type="ECO:0000313" key="3">
    <source>
        <dbReference type="EMBL" id="KAL3266717.1"/>
    </source>
</evidence>
<comment type="similarity">
    <text evidence="1">Belongs to the CAP family.</text>
</comment>
<dbReference type="AlphaFoldDB" id="A0ABD2MK67"/>
<dbReference type="PROSITE" id="PS51329">
    <property type="entry name" value="C_CAP_COFACTOR_C"/>
    <property type="match status" value="1"/>
</dbReference>